<keyword evidence="4" id="KW-0347">Helicase</keyword>
<feature type="compositionally biased region" description="Low complexity" evidence="9">
    <location>
        <begin position="2227"/>
        <end position="2259"/>
    </location>
</feature>
<keyword evidence="3" id="KW-0378">Hydrolase</keyword>
<dbReference type="SMART" id="SM00573">
    <property type="entry name" value="HSA"/>
    <property type="match status" value="1"/>
</dbReference>
<feature type="compositionally biased region" description="Basic and acidic residues" evidence="9">
    <location>
        <begin position="674"/>
        <end position="688"/>
    </location>
</feature>
<evidence type="ECO:0000256" key="2">
    <source>
        <dbReference type="ARBA" id="ARBA00022741"/>
    </source>
</evidence>
<evidence type="ECO:0000259" key="13">
    <source>
        <dbReference type="PROSITE" id="PS51204"/>
    </source>
</evidence>
<dbReference type="GO" id="GO:0003682">
    <property type="term" value="F:chromatin binding"/>
    <property type="evidence" value="ECO:0007669"/>
    <property type="project" value="TreeGrafter"/>
</dbReference>
<comment type="subcellular location">
    <subcellularLocation>
        <location evidence="1">Nucleus</location>
    </subcellularLocation>
</comment>
<feature type="compositionally biased region" description="Polar residues" evidence="9">
    <location>
        <begin position="317"/>
        <end position="326"/>
    </location>
</feature>
<dbReference type="InterPro" id="IPR038718">
    <property type="entry name" value="SNF2-like_sf"/>
</dbReference>
<dbReference type="InterPro" id="IPR014001">
    <property type="entry name" value="Helicase_ATP-bd"/>
</dbReference>
<keyword evidence="5" id="KW-0067">ATP-binding</keyword>
<evidence type="ECO:0000256" key="5">
    <source>
        <dbReference type="ARBA" id="ARBA00022840"/>
    </source>
</evidence>
<dbReference type="GO" id="GO:0035267">
    <property type="term" value="C:NuA4 histone acetyltransferase complex"/>
    <property type="evidence" value="ECO:0007669"/>
    <property type="project" value="TreeGrafter"/>
</dbReference>
<dbReference type="GO" id="GO:0004386">
    <property type="term" value="F:helicase activity"/>
    <property type="evidence" value="ECO:0007669"/>
    <property type="project" value="UniProtKB-KW"/>
</dbReference>
<dbReference type="InterPro" id="IPR049730">
    <property type="entry name" value="SNF2/RAD54-like_C"/>
</dbReference>
<dbReference type="Ensembl" id="ENSCCRT00010106530.1">
    <property type="protein sequence ID" value="ENSCCRP00010096048.1"/>
    <property type="gene ID" value="ENSCCRG00010041735.1"/>
</dbReference>
<feature type="compositionally biased region" description="Basic and acidic residues" evidence="9">
    <location>
        <begin position="1826"/>
        <end position="1846"/>
    </location>
</feature>
<feature type="compositionally biased region" description="Basic and acidic residues" evidence="9">
    <location>
        <begin position="2215"/>
        <end position="2226"/>
    </location>
</feature>
<feature type="region of interest" description="Disordered" evidence="9">
    <location>
        <begin position="842"/>
        <end position="867"/>
    </location>
</feature>
<dbReference type="GO" id="GO:0000812">
    <property type="term" value="C:Swr1 complex"/>
    <property type="evidence" value="ECO:0007669"/>
    <property type="project" value="TreeGrafter"/>
</dbReference>
<proteinExistence type="predicted"/>
<keyword evidence="2" id="KW-0547">Nucleotide-binding</keyword>
<dbReference type="SUPFAM" id="SSF52540">
    <property type="entry name" value="P-loop containing nucleoside triphosphate hydrolases"/>
    <property type="match status" value="2"/>
</dbReference>
<protein>
    <submittedName>
        <fullName evidence="14">E1A binding protein p400</fullName>
    </submittedName>
</protein>
<feature type="domain" description="Myb-like" evidence="10">
    <location>
        <begin position="2065"/>
        <end position="2126"/>
    </location>
</feature>
<dbReference type="Gene3D" id="1.10.10.60">
    <property type="entry name" value="Homeodomain-like"/>
    <property type="match status" value="1"/>
</dbReference>
<keyword evidence="7" id="KW-0238">DNA-binding</keyword>
<feature type="region of interest" description="Disordered" evidence="9">
    <location>
        <begin position="1"/>
        <end position="54"/>
    </location>
</feature>
<sequence>MHHGGGPPNVQRNLQRSKSVTGSEQQPANANHPQSPVTSFAPSASPSAPQSPNYQIIMSRSPVTGQNMNITLQNMGPMVSGNQQITLTSLPLQSPASPVLQHQPQPQQWRFESGSSSYVVTSPLSQTIQPQSPTQHSPVPIQAVPRPSAPGSALGVCSQSPTRFVEAGIMVRQISLGSPPGSSHFVYQDGTGLAQLAPTTAGAVQLTSPGTPGAVRERRLSQPHSQTGGTIHHLGPQSPVAAGAVLPTLGSPGHITTSSLPPQISSIIQGQLARPMIFEKTAQGIVAGVAASASASFGVPSAIPPSSPSRSNPPQGLANQSLTPTSIKKMQPKKLEEIAPSNPEVAQLRKQCLEHHAKKMESLKEVFKEYLIELFFLQHLQGNMMDYLAFKKKPCVPLFTYLRQNDLDLEDEEEEEEQSEVINDEVKVVTGKDGQTVTPVAIATQLPPNVSAAFSTQQQFQVMETFKRQQAMAQADQVKRSRMEVGRHGMIFQHPAVTPLGSPGVPLQQLMPTAQGGMPPTPQTVQIGGQKQNQQQYDPSKGPPVQNAASLHTPPPQLPGRIPQGGLPMAGLPLSLSQGQAMVVDQQAPVAGGQLQVKVQGAGAVLAPVNPHAQLQTGALVRPGSDSSQPAQRLMSNSLSNPAMSPAPLTSPSSLPSPHPSVPSPVGQNSQECSQDKQAEQAKLESHVHQRIAELRKEGQWSASRLPKLQEACRPKSQWDYLLEEMQWMAADFAQERRWKMAAAKKLVRTCARYHVEQKKTEEREKREEEMRLRHIASTIARGVDYFWSNIEQVHLHTIYTSFNLTFVGILNGHQPLHSVVITEVPLDDLMKQYAGAYAEGFEWPQPSSQSEDEDREEADDMHSPLNSPHDAVLIDSLLSMDQYRGAERMAFGPDGKPTKDIAEVAAATDLILPKGSARTTLTSRSSPPALLHGSLREYQQVGVEWLSSLHRKNLNGILADETGLGKTVQTVAYFAHLACNQGIWGPHLVVVRTCKLLNWEMEFKRWCPGLKILLYLGSRRQRRYKRSRWCEPNSFHVCVTSYKLLLKDQSHFLRRRWRHLVLDEVQLIKNMTEKHWETIFNIKSQQRILLINTPLQNTLKELWTMIHFLLPGITHPYLNFPIKPGTDQNQDYCHKLVIRLHRMIQPFILRRSKRDVEKQMPKKYEHILKCRLSKRQKSMYEDILIQPSAQEALKTGHFVRVLEVLMQLQKICNHPDLIQPRDTHNSYICQPLQYNTPSLLLTALQRDQWKTVDISLFDLISNEGRLTRYEAEEALPKLRMTKQLIEEIYSAHDPPARPRPCKIKPMRLFLPVQYGTKPEGHLVPMTSSTTQAPRATAVTTLFSTEGGDVVKVAQLVGQGRIAQPETPVTLQFQGNKFTLSPSQLRQLTTGQPLQLQGNILQIVSATGQPLLRPQGPPMVMPTVPQAMPVQNSSGTLPPATSIPPQGKDLLCPEADYFHYEERNRKLKERLASLFHANERRSSRSVMYGSDLIKTCSVYEGHPPPTFPAPQHSRWSWVGRDSCIRAQQTCVFLLYFRFSCILPAAVAPPPQLYASNPPPSYSLAQKSFRRRLQEVSAPQNAEIRNLACPPVVRFPDVHMLEMDSGKLEALSILLQKLSAENRRVMIFTQMNSMLDILEAFLDHHHLTYVRLDESLSLEERQEQVKRFNRNRQIFCTILTNHCCSAMGHVFDADTIVFYDTDLNPSMDMRTQEWCDKIGRSKDIHIYRLESGNSIEEKLLKNGTKDLIREVAAQGMDYTLAFLTQRTIQDLFEVEAGSGEKVEEFVVLHQEPSPSESIPPHVARPYIQALNTIRLETQYEEEEETEVDTKSEKVGRQEEMNVEEGVREEASQLEELAAVMEQLTPIERYALHYLEYLHISEDEQVIKERLEAAKRGWEQQQQQKLKVEKEEQMILEDEEDLFTYTREDAYNMEYVFENEDGQTEIMPLWTPPTPPQDDNDIYIDSVICLMYDTAPMPESKLPPVYVRKERKRHMDPSALGRKKKKGHGESVIPPRSLFDKASLLKVRREGKDQKKNFSLKQQAPFAKPLPSLLKPAMEAGQDNPEWLISEDWALLQAVKQLLELPLNLTIVSPAHTPNWDLVSDVVNSCSRIYRSPKQCRNRYENVIILREEGKSKNSRPLRTCQIYTQDDNATQIQLYNSRFELMKIIASKRSPPIKPLLGMNPFQKNPKHASVLAESGISYDKPLPPIQVASQRAERIAKEKKALAEQQRAQQLAQQQQPQTTGAAQPQGAAAQPQAQPQATAAAAQAAGVAHGNVIVNTVAGVPPGQFQANKRLASPVIPVSSTAGTATAQVVHTQQRAVPATAAPAEVVAIATGQSVRAVTPVTASAVVSTNLTPGQSQTRTLVAPAPGMQFSQSKPLTPAQFQQLQLRQQLQQQQQQTQATSPQIKQQVAAAVAAAQGQQAASSQQPQQVHATPAAASNAQIAAVAAPRAGAVLTGATVTNLQVARLTRVPAPGPIQAQPGQTAQVTLTKPPPVVSVPAVVSSAGVTTLPVTVAGISVAIGQAQKAGTD</sequence>
<feature type="domain" description="HSA" evidence="13">
    <location>
        <begin position="706"/>
        <end position="778"/>
    </location>
</feature>
<reference evidence="14" key="2">
    <citation type="submission" date="2025-09" db="UniProtKB">
        <authorList>
            <consortium name="Ensembl"/>
        </authorList>
    </citation>
    <scope>IDENTIFICATION</scope>
</reference>
<dbReference type="PANTHER" id="PTHR46459:SF1">
    <property type="entry name" value="E1A-BINDING PROTEIN P400"/>
    <property type="match status" value="1"/>
</dbReference>
<evidence type="ECO:0000256" key="4">
    <source>
        <dbReference type="ARBA" id="ARBA00022806"/>
    </source>
</evidence>
<feature type="compositionally biased region" description="Low complexity" evidence="9">
    <location>
        <begin position="523"/>
        <end position="536"/>
    </location>
</feature>
<dbReference type="PANTHER" id="PTHR46459">
    <property type="entry name" value="E1A-BINDING PROTEIN P400-RELATED"/>
    <property type="match status" value="1"/>
</dbReference>
<dbReference type="InterPro" id="IPR001650">
    <property type="entry name" value="Helicase_C-like"/>
</dbReference>
<dbReference type="PROSITE" id="PS51204">
    <property type="entry name" value="HSA"/>
    <property type="match status" value="1"/>
</dbReference>
<reference evidence="14" key="1">
    <citation type="submission" date="2025-08" db="UniProtKB">
        <authorList>
            <consortium name="Ensembl"/>
        </authorList>
    </citation>
    <scope>IDENTIFICATION</scope>
</reference>
<feature type="compositionally biased region" description="Low complexity" evidence="9">
    <location>
        <begin position="35"/>
        <end position="52"/>
    </location>
</feature>
<dbReference type="Gene3D" id="3.40.50.300">
    <property type="entry name" value="P-loop containing nucleotide triphosphate hydrolases"/>
    <property type="match status" value="1"/>
</dbReference>
<keyword evidence="6" id="KW-0156">Chromatin regulator</keyword>
<dbReference type="PROSITE" id="PS51192">
    <property type="entry name" value="HELICASE_ATP_BIND_1"/>
    <property type="match status" value="1"/>
</dbReference>
<dbReference type="SMART" id="SM00487">
    <property type="entry name" value="DEXDc"/>
    <property type="match status" value="1"/>
</dbReference>
<dbReference type="GO" id="GO:0003677">
    <property type="term" value="F:DNA binding"/>
    <property type="evidence" value="ECO:0007669"/>
    <property type="project" value="UniProtKB-KW"/>
</dbReference>
<dbReference type="CDD" id="cd00167">
    <property type="entry name" value="SANT"/>
    <property type="match status" value="1"/>
</dbReference>
<dbReference type="GO" id="GO:0006281">
    <property type="term" value="P:DNA repair"/>
    <property type="evidence" value="ECO:0007669"/>
    <property type="project" value="TreeGrafter"/>
</dbReference>
<evidence type="ECO:0000259" key="10">
    <source>
        <dbReference type="PROSITE" id="PS50090"/>
    </source>
</evidence>
<evidence type="ECO:0000256" key="8">
    <source>
        <dbReference type="ARBA" id="ARBA00023242"/>
    </source>
</evidence>
<dbReference type="PROSITE" id="PS51194">
    <property type="entry name" value="HELICASE_CTER"/>
    <property type="match status" value="1"/>
</dbReference>
<dbReference type="CDD" id="cd18793">
    <property type="entry name" value="SF2_C_SNF"/>
    <property type="match status" value="1"/>
</dbReference>
<evidence type="ECO:0000313" key="15">
    <source>
        <dbReference type="Proteomes" id="UP000694427"/>
    </source>
</evidence>
<keyword evidence="15" id="KW-1185">Reference proteome</keyword>
<evidence type="ECO:0000256" key="9">
    <source>
        <dbReference type="SAM" id="MobiDB-lite"/>
    </source>
</evidence>
<feature type="region of interest" description="Disordered" evidence="9">
    <location>
        <begin position="2214"/>
        <end position="2259"/>
    </location>
</feature>
<gene>
    <name evidence="14" type="primary">LOC109057381</name>
</gene>
<dbReference type="GO" id="GO:0016787">
    <property type="term" value="F:hydrolase activity"/>
    <property type="evidence" value="ECO:0007669"/>
    <property type="project" value="UniProtKB-KW"/>
</dbReference>
<name>A0A8C1NRE7_CYPCA</name>
<dbReference type="Pfam" id="PF07529">
    <property type="entry name" value="HSA"/>
    <property type="match status" value="1"/>
</dbReference>
<feature type="domain" description="Helicase ATP-binding" evidence="11">
    <location>
        <begin position="948"/>
        <end position="1113"/>
    </location>
</feature>
<feature type="compositionally biased region" description="Polar residues" evidence="9">
    <location>
        <begin position="10"/>
        <end position="34"/>
    </location>
</feature>
<dbReference type="InterPro" id="IPR000330">
    <property type="entry name" value="SNF2_N"/>
</dbReference>
<evidence type="ECO:0000259" key="12">
    <source>
        <dbReference type="PROSITE" id="PS51194"/>
    </source>
</evidence>
<dbReference type="Gene3D" id="3.40.50.10810">
    <property type="entry name" value="Tandem AAA-ATPase domain"/>
    <property type="match status" value="1"/>
</dbReference>
<evidence type="ECO:0000256" key="6">
    <source>
        <dbReference type="ARBA" id="ARBA00022853"/>
    </source>
</evidence>
<accession>A0A8C1NRE7</accession>
<evidence type="ECO:0000259" key="11">
    <source>
        <dbReference type="PROSITE" id="PS51192"/>
    </source>
</evidence>
<dbReference type="Proteomes" id="UP000694427">
    <property type="component" value="Unplaced"/>
</dbReference>
<evidence type="ECO:0000256" key="1">
    <source>
        <dbReference type="ARBA" id="ARBA00004123"/>
    </source>
</evidence>
<feature type="region of interest" description="Disordered" evidence="9">
    <location>
        <begin position="515"/>
        <end position="555"/>
    </location>
</feature>
<dbReference type="InterPro" id="IPR027417">
    <property type="entry name" value="P-loop_NTPase"/>
</dbReference>
<dbReference type="Pfam" id="PF00271">
    <property type="entry name" value="Helicase_C"/>
    <property type="match status" value="1"/>
</dbReference>
<dbReference type="PROSITE" id="PS50090">
    <property type="entry name" value="MYB_LIKE"/>
    <property type="match status" value="1"/>
</dbReference>
<evidence type="ECO:0000256" key="3">
    <source>
        <dbReference type="ARBA" id="ARBA00022801"/>
    </source>
</evidence>
<feature type="region of interest" description="Disordered" evidence="9">
    <location>
        <begin position="1819"/>
        <end position="1846"/>
    </location>
</feature>
<evidence type="ECO:0000256" key="7">
    <source>
        <dbReference type="ARBA" id="ARBA00023125"/>
    </source>
</evidence>
<feature type="compositionally biased region" description="Low complexity" evidence="9">
    <location>
        <begin position="642"/>
        <end position="654"/>
    </location>
</feature>
<feature type="domain" description="Helicase C-terminal" evidence="12">
    <location>
        <begin position="1606"/>
        <end position="1763"/>
    </location>
</feature>
<dbReference type="InterPro" id="IPR014012">
    <property type="entry name" value="HSA_dom"/>
</dbReference>
<feature type="compositionally biased region" description="Polar residues" evidence="9">
    <location>
        <begin position="625"/>
        <end position="641"/>
    </location>
</feature>
<feature type="region of interest" description="Disordered" evidence="9">
    <location>
        <begin position="1991"/>
        <end position="2012"/>
    </location>
</feature>
<feature type="compositionally biased region" description="Acidic residues" evidence="9">
    <location>
        <begin position="851"/>
        <end position="860"/>
    </location>
</feature>
<feature type="region of interest" description="Disordered" evidence="9">
    <location>
        <begin position="620"/>
        <end position="688"/>
    </location>
</feature>
<evidence type="ECO:0000313" key="14">
    <source>
        <dbReference type="Ensembl" id="ENSCCRP00010096048.1"/>
    </source>
</evidence>
<dbReference type="InterPro" id="IPR031575">
    <property type="entry name" value="EP400_N"/>
</dbReference>
<dbReference type="Pfam" id="PF00176">
    <property type="entry name" value="SNF2-rel_dom"/>
    <property type="match status" value="1"/>
</dbReference>
<dbReference type="InterPro" id="IPR001005">
    <property type="entry name" value="SANT/Myb"/>
</dbReference>
<dbReference type="GO" id="GO:0005524">
    <property type="term" value="F:ATP binding"/>
    <property type="evidence" value="ECO:0007669"/>
    <property type="project" value="UniProtKB-KW"/>
</dbReference>
<dbReference type="Pfam" id="PF15790">
    <property type="entry name" value="EP400_N"/>
    <property type="match status" value="1"/>
</dbReference>
<organism evidence="14 15">
    <name type="scientific">Cyprinus carpio</name>
    <name type="common">Common carp</name>
    <dbReference type="NCBI Taxonomy" id="7962"/>
    <lineage>
        <taxon>Eukaryota</taxon>
        <taxon>Metazoa</taxon>
        <taxon>Chordata</taxon>
        <taxon>Craniata</taxon>
        <taxon>Vertebrata</taxon>
        <taxon>Euteleostomi</taxon>
        <taxon>Actinopterygii</taxon>
        <taxon>Neopterygii</taxon>
        <taxon>Teleostei</taxon>
        <taxon>Ostariophysi</taxon>
        <taxon>Cypriniformes</taxon>
        <taxon>Cyprinidae</taxon>
        <taxon>Cyprininae</taxon>
        <taxon>Cyprinus</taxon>
    </lineage>
</organism>
<feature type="region of interest" description="Disordered" evidence="9">
    <location>
        <begin position="300"/>
        <end position="326"/>
    </location>
</feature>
<dbReference type="Gene3D" id="1.20.120.850">
    <property type="entry name" value="SWI2/SNF2 ATPases, N-terminal domain"/>
    <property type="match status" value="1"/>
</dbReference>
<dbReference type="GO" id="GO:0006325">
    <property type="term" value="P:chromatin organization"/>
    <property type="evidence" value="ECO:0007669"/>
    <property type="project" value="UniProtKB-KW"/>
</dbReference>
<dbReference type="FunFam" id="3.40.50.10810:FF:000005">
    <property type="entry name" value="Photoperiod-independent early flowering 1"/>
    <property type="match status" value="1"/>
</dbReference>
<keyword evidence="8" id="KW-0539">Nucleus</keyword>